<dbReference type="InterPro" id="IPR001173">
    <property type="entry name" value="Glyco_trans_2-like"/>
</dbReference>
<dbReference type="PANTHER" id="PTHR43685">
    <property type="entry name" value="GLYCOSYLTRANSFERASE"/>
    <property type="match status" value="1"/>
</dbReference>
<dbReference type="RefSeq" id="WP_179483318.1">
    <property type="nucleotide sequence ID" value="NZ_JACCFW010000001.1"/>
</dbReference>
<dbReference type="SUPFAM" id="SSF53448">
    <property type="entry name" value="Nucleotide-diphospho-sugar transferases"/>
    <property type="match status" value="1"/>
</dbReference>
<organism evidence="2 3">
    <name type="scientific">Allobranchiibius huperziae</name>
    <dbReference type="NCBI Taxonomy" id="1874116"/>
    <lineage>
        <taxon>Bacteria</taxon>
        <taxon>Bacillati</taxon>
        <taxon>Actinomycetota</taxon>
        <taxon>Actinomycetes</taxon>
        <taxon>Micrococcales</taxon>
        <taxon>Dermacoccaceae</taxon>
        <taxon>Allobranchiibius</taxon>
    </lineage>
</organism>
<dbReference type="PANTHER" id="PTHR43685:SF2">
    <property type="entry name" value="GLYCOSYLTRANSFERASE 2-LIKE DOMAIN-CONTAINING PROTEIN"/>
    <property type="match status" value="1"/>
</dbReference>
<evidence type="ECO:0000313" key="3">
    <source>
        <dbReference type="Proteomes" id="UP000571817"/>
    </source>
</evidence>
<dbReference type="InterPro" id="IPR029044">
    <property type="entry name" value="Nucleotide-diphossugar_trans"/>
</dbReference>
<keyword evidence="3" id="KW-1185">Reference proteome</keyword>
<evidence type="ECO:0000259" key="1">
    <source>
        <dbReference type="Pfam" id="PF00535"/>
    </source>
</evidence>
<sequence>MRTIAEPTFSVIVCAYTERRWQDLCESVQSVLEQTLPPIQLLVVVDHNDVLLQKARQRFGALKPDHMAISVVANAHLPGLSGARNTGIEAAHGEVLAFLDDDATADPRWLESMVAHYSDDHVMGVGGSAQPLWPVGVRRPATLPAPRGGERGELDWVIGCTYEGLPADAATVRNLMGCNMSMRAEVFGQVGMFSEDLGRIGRTPLGCEETEMCIRIAQSVPDSSFVFEPRARAAHRVSPDRLTWSYLFSRCYAEGVSKAAVSRMVGQDAALASERRYVAAVLPRAVLRELFNVSPRHLLGAGAILAGTATTVAGYVRGKAANYTPTTTRPAPADTAVPAA</sequence>
<evidence type="ECO:0000313" key="2">
    <source>
        <dbReference type="EMBL" id="NYJ76238.1"/>
    </source>
</evidence>
<gene>
    <name evidence="2" type="ORF">HNR15_003201</name>
</gene>
<reference evidence="2 3" key="1">
    <citation type="submission" date="2020-07" db="EMBL/GenBank/DDBJ databases">
        <title>Sequencing the genomes of 1000 actinobacteria strains.</title>
        <authorList>
            <person name="Klenk H.-P."/>
        </authorList>
    </citation>
    <scope>NUCLEOTIDE SEQUENCE [LARGE SCALE GENOMIC DNA]</scope>
    <source>
        <strain evidence="2 3">DSM 29531</strain>
    </source>
</reference>
<keyword evidence="2" id="KW-0808">Transferase</keyword>
<feature type="domain" description="Glycosyltransferase 2-like" evidence="1">
    <location>
        <begin position="10"/>
        <end position="189"/>
    </location>
</feature>
<protein>
    <submittedName>
        <fullName evidence="2">Glycosyltransferase involved in cell wall biosynthesis</fullName>
    </submittedName>
</protein>
<dbReference type="CDD" id="cd00761">
    <property type="entry name" value="Glyco_tranf_GTA_type"/>
    <property type="match status" value="1"/>
</dbReference>
<dbReference type="EMBL" id="JACCFW010000001">
    <property type="protein sequence ID" value="NYJ76238.1"/>
    <property type="molecule type" value="Genomic_DNA"/>
</dbReference>
<dbReference type="InterPro" id="IPR050834">
    <property type="entry name" value="Glycosyltransf_2"/>
</dbReference>
<name>A0A853DHJ0_9MICO</name>
<comment type="caution">
    <text evidence="2">The sequence shown here is derived from an EMBL/GenBank/DDBJ whole genome shotgun (WGS) entry which is preliminary data.</text>
</comment>
<dbReference type="Pfam" id="PF00535">
    <property type="entry name" value="Glycos_transf_2"/>
    <property type="match status" value="1"/>
</dbReference>
<accession>A0A853DHJ0</accession>
<dbReference type="AlphaFoldDB" id="A0A853DHJ0"/>
<dbReference type="GO" id="GO:0016740">
    <property type="term" value="F:transferase activity"/>
    <property type="evidence" value="ECO:0007669"/>
    <property type="project" value="UniProtKB-KW"/>
</dbReference>
<dbReference type="Gene3D" id="3.90.550.10">
    <property type="entry name" value="Spore Coat Polysaccharide Biosynthesis Protein SpsA, Chain A"/>
    <property type="match status" value="1"/>
</dbReference>
<dbReference type="Proteomes" id="UP000571817">
    <property type="component" value="Unassembled WGS sequence"/>
</dbReference>
<proteinExistence type="predicted"/>